<evidence type="ECO:0000313" key="8">
    <source>
        <dbReference type="EMBL" id="EEC50539.1"/>
    </source>
</evidence>
<protein>
    <recommendedName>
        <fullName evidence="7">Glucose-methanol-choline oxidoreductase N-terminal domain-containing protein</fullName>
    </recommendedName>
</protein>
<dbReference type="InterPro" id="IPR000172">
    <property type="entry name" value="GMC_OxRdtase_N"/>
</dbReference>
<dbReference type="InParanoid" id="B7FSU1"/>
<dbReference type="RefSeq" id="XP_002177725.1">
    <property type="nucleotide sequence ID" value="XM_002177689.1"/>
</dbReference>
<reference evidence="8 9" key="1">
    <citation type="journal article" date="2008" name="Nature">
        <title>The Phaeodactylum genome reveals the evolutionary history of diatom genomes.</title>
        <authorList>
            <person name="Bowler C."/>
            <person name="Allen A.E."/>
            <person name="Badger J.H."/>
            <person name="Grimwood J."/>
            <person name="Jabbari K."/>
            <person name="Kuo A."/>
            <person name="Maheswari U."/>
            <person name="Martens C."/>
            <person name="Maumus F."/>
            <person name="Otillar R.P."/>
            <person name="Rayko E."/>
            <person name="Salamov A."/>
            <person name="Vandepoele K."/>
            <person name="Beszteri B."/>
            <person name="Gruber A."/>
            <person name="Heijde M."/>
            <person name="Katinka M."/>
            <person name="Mock T."/>
            <person name="Valentin K."/>
            <person name="Verret F."/>
            <person name="Berges J.A."/>
            <person name="Brownlee C."/>
            <person name="Cadoret J.P."/>
            <person name="Chiovitti A."/>
            <person name="Choi C.J."/>
            <person name="Coesel S."/>
            <person name="De Martino A."/>
            <person name="Detter J.C."/>
            <person name="Durkin C."/>
            <person name="Falciatore A."/>
            <person name="Fournet J."/>
            <person name="Haruta M."/>
            <person name="Huysman M.J."/>
            <person name="Jenkins B.D."/>
            <person name="Jiroutova K."/>
            <person name="Jorgensen R.E."/>
            <person name="Joubert Y."/>
            <person name="Kaplan A."/>
            <person name="Kroger N."/>
            <person name="Kroth P.G."/>
            <person name="La Roche J."/>
            <person name="Lindquist E."/>
            <person name="Lommer M."/>
            <person name="Martin-Jezequel V."/>
            <person name="Lopez P.J."/>
            <person name="Lucas S."/>
            <person name="Mangogna M."/>
            <person name="McGinnis K."/>
            <person name="Medlin L.K."/>
            <person name="Montsant A."/>
            <person name="Oudot-Le Secq M.P."/>
            <person name="Napoli C."/>
            <person name="Obornik M."/>
            <person name="Parker M.S."/>
            <person name="Petit J.L."/>
            <person name="Porcel B.M."/>
            <person name="Poulsen N."/>
            <person name="Robison M."/>
            <person name="Rychlewski L."/>
            <person name="Rynearson T.A."/>
            <person name="Schmutz J."/>
            <person name="Shapiro H."/>
            <person name="Siaut M."/>
            <person name="Stanley M."/>
            <person name="Sussman M.R."/>
            <person name="Taylor A.R."/>
            <person name="Vardi A."/>
            <person name="von Dassow P."/>
            <person name="Vyverman W."/>
            <person name="Willis A."/>
            <person name="Wyrwicz L.S."/>
            <person name="Rokhsar D.S."/>
            <person name="Weissenbach J."/>
            <person name="Armbrust E.V."/>
            <person name="Green B.R."/>
            <person name="Van de Peer Y."/>
            <person name="Grigoriev I.V."/>
        </authorList>
    </citation>
    <scope>NUCLEOTIDE SEQUENCE [LARGE SCALE GENOMIC DNA]</scope>
    <source>
        <strain evidence="8 9">CCAP 1055/1</strain>
    </source>
</reference>
<feature type="chain" id="PRO_5002855282" description="Glucose-methanol-choline oxidoreductase N-terminal domain-containing protein" evidence="6">
    <location>
        <begin position="19"/>
        <end position="548"/>
    </location>
</feature>
<organism evidence="8 9">
    <name type="scientific">Phaeodactylum tricornutum (strain CCAP 1055/1)</name>
    <dbReference type="NCBI Taxonomy" id="556484"/>
    <lineage>
        <taxon>Eukaryota</taxon>
        <taxon>Sar</taxon>
        <taxon>Stramenopiles</taxon>
        <taxon>Ochrophyta</taxon>
        <taxon>Bacillariophyta</taxon>
        <taxon>Bacillariophyceae</taxon>
        <taxon>Bacillariophycidae</taxon>
        <taxon>Naviculales</taxon>
        <taxon>Phaeodactylaceae</taxon>
        <taxon>Phaeodactylum</taxon>
    </lineage>
</organism>
<evidence type="ECO:0000256" key="4">
    <source>
        <dbReference type="ARBA" id="ARBA00022827"/>
    </source>
</evidence>
<name>B7FSU1_PHATC</name>
<keyword evidence="4 5" id="KW-0274">FAD</keyword>
<dbReference type="InterPro" id="IPR012132">
    <property type="entry name" value="GMC_OxRdtase"/>
</dbReference>
<dbReference type="PaxDb" id="2850-Phatr43604"/>
<gene>
    <name evidence="8" type="ORF">PHATRDRAFT_43604</name>
</gene>
<dbReference type="OrthoDB" id="269227at2759"/>
<dbReference type="InterPro" id="IPR036188">
    <property type="entry name" value="FAD/NAD-bd_sf"/>
</dbReference>
<dbReference type="KEGG" id="pti:PHATRDRAFT_43604"/>
<dbReference type="PANTHER" id="PTHR11552">
    <property type="entry name" value="GLUCOSE-METHANOL-CHOLINE GMC OXIDOREDUCTASE"/>
    <property type="match status" value="1"/>
</dbReference>
<proteinExistence type="inferred from homology"/>
<comment type="similarity">
    <text evidence="2">Belongs to the GMC oxidoreductase family.</text>
</comment>
<dbReference type="EMBL" id="CM000606">
    <property type="protein sequence ID" value="EEC50539.1"/>
    <property type="molecule type" value="Genomic_DNA"/>
</dbReference>
<dbReference type="Gene3D" id="3.30.410.40">
    <property type="match status" value="1"/>
</dbReference>
<keyword evidence="3" id="KW-0285">Flavoprotein</keyword>
<evidence type="ECO:0000256" key="6">
    <source>
        <dbReference type="SAM" id="SignalP"/>
    </source>
</evidence>
<dbReference type="STRING" id="556484.B7FSU1"/>
<sequence>MIYRSALVVLSLMWAVTAKDYDFIVVGAGSAGSIVSSELVKSGADVLLIEAGGDNTDPAIDSLRSYFDLAFGALFNPFSGFKWIQWGYFSTEQTLAGAGAGATPKTFGIPRGRVLGGSHSINACAYVQANADDFNNIAAEVNDNMWRWRRTQRLRNKLERTIGITKLGKTQTGALDFIATAHEVLGFPFNSNPTQGDQYGISPSFWTGQESSEGGIRTTAFDAFVLPVLNSSNRKGTIDVVTFHQVQHLIFDENDSTKVVGVSTMNVRSNVATEFRALKEVILSSGTYNTPQILMLSGIGPQAHLNDLGLATKIDLPGVGSNLRDHYSVATFWDLKNLPEGAPFLFQSPSLNMFGPEQQGQPSFQFELAGNFGSVVPLRQVSTGTVRLQSSDPMASPIIDPNVLSTSSDVDNMVDGLENYLLPFFQGLIDKNLVTTNSLSPSASAEEIRQYVIERFDTNHHPVGTCKIGSSSDPMAVVDSNFIVRGTANLRVIDASIFPEVPSGNINGPTMTAALLGARKIKLAHRSSMTLDADDEEEDDGNHVRKNV</sequence>
<dbReference type="Proteomes" id="UP000000759">
    <property type="component" value="Chromosome 2"/>
</dbReference>
<dbReference type="GeneID" id="7197479"/>
<dbReference type="Gene3D" id="3.50.50.60">
    <property type="entry name" value="FAD/NAD(P)-binding domain"/>
    <property type="match status" value="1"/>
</dbReference>
<keyword evidence="6" id="KW-0732">Signal</keyword>
<dbReference type="PANTHER" id="PTHR11552:SF147">
    <property type="entry name" value="CHOLINE DEHYDROGENASE, MITOCHONDRIAL"/>
    <property type="match status" value="1"/>
</dbReference>
<dbReference type="InterPro" id="IPR007867">
    <property type="entry name" value="GMC_OxRtase_C"/>
</dbReference>
<dbReference type="SUPFAM" id="SSF54373">
    <property type="entry name" value="FAD-linked reductases, C-terminal domain"/>
    <property type="match status" value="1"/>
</dbReference>
<reference evidence="9" key="2">
    <citation type="submission" date="2008-08" db="EMBL/GenBank/DDBJ databases">
        <authorList>
            <consortium name="Diatom Consortium"/>
            <person name="Grigoriev I."/>
            <person name="Grimwood J."/>
            <person name="Kuo A."/>
            <person name="Otillar R.P."/>
            <person name="Salamov A."/>
            <person name="Detter J.C."/>
            <person name="Lindquist E."/>
            <person name="Shapiro H."/>
            <person name="Lucas S."/>
            <person name="Glavina del Rio T."/>
            <person name="Pitluck S."/>
            <person name="Rokhsar D."/>
            <person name="Bowler C."/>
        </authorList>
    </citation>
    <scope>GENOME REANNOTATION</scope>
    <source>
        <strain evidence="9">CCAP 1055/1</strain>
    </source>
</reference>
<dbReference type="PROSITE" id="PS00624">
    <property type="entry name" value="GMC_OXRED_2"/>
    <property type="match status" value="1"/>
</dbReference>
<evidence type="ECO:0000256" key="5">
    <source>
        <dbReference type="PIRSR" id="PIRSR000137-2"/>
    </source>
</evidence>
<evidence type="ECO:0000256" key="1">
    <source>
        <dbReference type="ARBA" id="ARBA00001974"/>
    </source>
</evidence>
<dbReference type="eggNOG" id="KOG1238">
    <property type="taxonomic scope" value="Eukaryota"/>
</dbReference>
<evidence type="ECO:0000256" key="2">
    <source>
        <dbReference type="ARBA" id="ARBA00010790"/>
    </source>
</evidence>
<comment type="cofactor">
    <cofactor evidence="1 5">
        <name>FAD</name>
        <dbReference type="ChEBI" id="CHEBI:57692"/>
    </cofactor>
</comment>
<dbReference type="AlphaFoldDB" id="B7FSU1"/>
<accession>B7FSU1</accession>
<dbReference type="Pfam" id="PF00732">
    <property type="entry name" value="GMC_oxred_N"/>
    <property type="match status" value="1"/>
</dbReference>
<feature type="binding site" evidence="5">
    <location>
        <position position="114"/>
    </location>
    <ligand>
        <name>FAD</name>
        <dbReference type="ChEBI" id="CHEBI:57692"/>
    </ligand>
</feature>
<evidence type="ECO:0000259" key="7">
    <source>
        <dbReference type="PROSITE" id="PS00624"/>
    </source>
</evidence>
<feature type="domain" description="Glucose-methanol-choline oxidoreductase N-terminal" evidence="7">
    <location>
        <begin position="286"/>
        <end position="300"/>
    </location>
</feature>
<dbReference type="SUPFAM" id="SSF51905">
    <property type="entry name" value="FAD/NAD(P)-binding domain"/>
    <property type="match status" value="1"/>
</dbReference>
<dbReference type="GO" id="GO:0050660">
    <property type="term" value="F:flavin adenine dinucleotide binding"/>
    <property type="evidence" value="ECO:0007669"/>
    <property type="project" value="InterPro"/>
</dbReference>
<evidence type="ECO:0000256" key="3">
    <source>
        <dbReference type="ARBA" id="ARBA00022630"/>
    </source>
</evidence>
<dbReference type="GO" id="GO:0016614">
    <property type="term" value="F:oxidoreductase activity, acting on CH-OH group of donors"/>
    <property type="evidence" value="ECO:0007669"/>
    <property type="project" value="InterPro"/>
</dbReference>
<dbReference type="Pfam" id="PF05199">
    <property type="entry name" value="GMC_oxred_C"/>
    <property type="match status" value="1"/>
</dbReference>
<feature type="binding site" evidence="5">
    <location>
        <position position="246"/>
    </location>
    <ligand>
        <name>FAD</name>
        <dbReference type="ChEBI" id="CHEBI:57692"/>
    </ligand>
</feature>
<dbReference type="OMA" id="NYPWIHI"/>
<evidence type="ECO:0000313" key="9">
    <source>
        <dbReference type="Proteomes" id="UP000000759"/>
    </source>
</evidence>
<dbReference type="HOGENOM" id="CLU_002865_7_1_1"/>
<feature type="signal peptide" evidence="6">
    <location>
        <begin position="1"/>
        <end position="18"/>
    </location>
</feature>
<dbReference type="PIRSF" id="PIRSF000137">
    <property type="entry name" value="Alcohol_oxidase"/>
    <property type="match status" value="1"/>
</dbReference>
<keyword evidence="9" id="KW-1185">Reference proteome</keyword>